<accession>A0AAN7CUC3</accession>
<organism evidence="2 3">
    <name type="scientific">Corynascus novoguineensis</name>
    <dbReference type="NCBI Taxonomy" id="1126955"/>
    <lineage>
        <taxon>Eukaryota</taxon>
        <taxon>Fungi</taxon>
        <taxon>Dikarya</taxon>
        <taxon>Ascomycota</taxon>
        <taxon>Pezizomycotina</taxon>
        <taxon>Sordariomycetes</taxon>
        <taxon>Sordariomycetidae</taxon>
        <taxon>Sordariales</taxon>
        <taxon>Chaetomiaceae</taxon>
        <taxon>Corynascus</taxon>
    </lineage>
</organism>
<keyword evidence="3" id="KW-1185">Reference proteome</keyword>
<comment type="caution">
    <text evidence="2">The sequence shown here is derived from an EMBL/GenBank/DDBJ whole genome shotgun (WGS) entry which is preliminary data.</text>
</comment>
<name>A0AAN7CUC3_9PEZI</name>
<dbReference type="EMBL" id="MU857641">
    <property type="protein sequence ID" value="KAK4248196.1"/>
    <property type="molecule type" value="Genomic_DNA"/>
</dbReference>
<dbReference type="AlphaFoldDB" id="A0AAN7CUC3"/>
<evidence type="ECO:0000313" key="3">
    <source>
        <dbReference type="Proteomes" id="UP001303647"/>
    </source>
</evidence>
<feature type="compositionally biased region" description="Polar residues" evidence="1">
    <location>
        <begin position="46"/>
        <end position="57"/>
    </location>
</feature>
<gene>
    <name evidence="2" type="ORF">C7999DRAFT_40604</name>
</gene>
<reference evidence="2" key="1">
    <citation type="journal article" date="2023" name="Mol. Phylogenet. Evol.">
        <title>Genome-scale phylogeny and comparative genomics of the fungal order Sordariales.</title>
        <authorList>
            <person name="Hensen N."/>
            <person name="Bonometti L."/>
            <person name="Westerberg I."/>
            <person name="Brannstrom I.O."/>
            <person name="Guillou S."/>
            <person name="Cros-Aarteil S."/>
            <person name="Calhoun S."/>
            <person name="Haridas S."/>
            <person name="Kuo A."/>
            <person name="Mondo S."/>
            <person name="Pangilinan J."/>
            <person name="Riley R."/>
            <person name="LaButti K."/>
            <person name="Andreopoulos B."/>
            <person name="Lipzen A."/>
            <person name="Chen C."/>
            <person name="Yan M."/>
            <person name="Daum C."/>
            <person name="Ng V."/>
            <person name="Clum A."/>
            <person name="Steindorff A."/>
            <person name="Ohm R.A."/>
            <person name="Martin F."/>
            <person name="Silar P."/>
            <person name="Natvig D.O."/>
            <person name="Lalanne C."/>
            <person name="Gautier V."/>
            <person name="Ament-Velasquez S.L."/>
            <person name="Kruys A."/>
            <person name="Hutchinson M.I."/>
            <person name="Powell A.J."/>
            <person name="Barry K."/>
            <person name="Miller A.N."/>
            <person name="Grigoriev I.V."/>
            <person name="Debuchy R."/>
            <person name="Gladieux P."/>
            <person name="Hiltunen Thoren M."/>
            <person name="Johannesson H."/>
        </authorList>
    </citation>
    <scope>NUCLEOTIDE SEQUENCE</scope>
    <source>
        <strain evidence="2">CBS 359.72</strain>
    </source>
</reference>
<reference evidence="2" key="2">
    <citation type="submission" date="2023-05" db="EMBL/GenBank/DDBJ databases">
        <authorList>
            <consortium name="Lawrence Berkeley National Laboratory"/>
            <person name="Steindorff A."/>
            <person name="Hensen N."/>
            <person name="Bonometti L."/>
            <person name="Westerberg I."/>
            <person name="Brannstrom I.O."/>
            <person name="Guillou S."/>
            <person name="Cros-Aarteil S."/>
            <person name="Calhoun S."/>
            <person name="Haridas S."/>
            <person name="Kuo A."/>
            <person name="Mondo S."/>
            <person name="Pangilinan J."/>
            <person name="Riley R."/>
            <person name="Labutti K."/>
            <person name="Andreopoulos B."/>
            <person name="Lipzen A."/>
            <person name="Chen C."/>
            <person name="Yanf M."/>
            <person name="Daum C."/>
            <person name="Ng V."/>
            <person name="Clum A."/>
            <person name="Ohm R."/>
            <person name="Martin F."/>
            <person name="Silar P."/>
            <person name="Natvig D."/>
            <person name="Lalanne C."/>
            <person name="Gautier V."/>
            <person name="Ament-Velasquez S.L."/>
            <person name="Kruys A."/>
            <person name="Hutchinson M.I."/>
            <person name="Powell A.J."/>
            <person name="Barry K."/>
            <person name="Miller A.N."/>
            <person name="Grigoriev I.V."/>
            <person name="Debuchy R."/>
            <person name="Gladieux P."/>
            <person name="Thoren M.H."/>
            <person name="Johannesson H."/>
        </authorList>
    </citation>
    <scope>NUCLEOTIDE SEQUENCE</scope>
    <source>
        <strain evidence="2">CBS 359.72</strain>
    </source>
</reference>
<dbReference type="Proteomes" id="UP001303647">
    <property type="component" value="Unassembled WGS sequence"/>
</dbReference>
<sequence length="122" mass="13578">MCRKYQRVGRCGHPYRESWSPSDPRDCSVARARARQTGNPARHCSRSQGGRSTHVTSDNTQICGSLTCYRHYILRPNGWTCHRCGGQNSGTSRTCVHSDVVDYSSGTSSGSYEDCLFGARLR</sequence>
<protein>
    <submittedName>
        <fullName evidence="2">Uncharacterized protein</fullName>
    </submittedName>
</protein>
<evidence type="ECO:0000313" key="2">
    <source>
        <dbReference type="EMBL" id="KAK4248196.1"/>
    </source>
</evidence>
<proteinExistence type="predicted"/>
<evidence type="ECO:0000256" key="1">
    <source>
        <dbReference type="SAM" id="MobiDB-lite"/>
    </source>
</evidence>
<feature type="region of interest" description="Disordered" evidence="1">
    <location>
        <begin position="34"/>
        <end position="57"/>
    </location>
</feature>